<feature type="compositionally biased region" description="Basic and acidic residues" evidence="1">
    <location>
        <begin position="99"/>
        <end position="115"/>
    </location>
</feature>
<evidence type="ECO:0000313" key="3">
    <source>
        <dbReference type="Proteomes" id="UP001057375"/>
    </source>
</evidence>
<feature type="compositionally biased region" description="Basic and acidic residues" evidence="1">
    <location>
        <begin position="203"/>
        <end position="231"/>
    </location>
</feature>
<feature type="region of interest" description="Disordered" evidence="1">
    <location>
        <begin position="99"/>
        <end position="134"/>
    </location>
</feature>
<feature type="region of interest" description="Disordered" evidence="1">
    <location>
        <begin position="373"/>
        <end position="399"/>
    </location>
</feature>
<comment type="caution">
    <text evidence="2">The sequence shown here is derived from an EMBL/GenBank/DDBJ whole genome shotgun (WGS) entry which is preliminary data.</text>
</comment>
<proteinExistence type="predicted"/>
<dbReference type="EMBL" id="BQXS01012582">
    <property type="protein sequence ID" value="GKT25364.1"/>
    <property type="molecule type" value="Genomic_DNA"/>
</dbReference>
<feature type="region of interest" description="Disordered" evidence="1">
    <location>
        <begin position="776"/>
        <end position="796"/>
    </location>
</feature>
<feature type="compositionally biased region" description="Polar residues" evidence="1">
    <location>
        <begin position="493"/>
        <end position="511"/>
    </location>
</feature>
<feature type="region of interest" description="Disordered" evidence="1">
    <location>
        <begin position="203"/>
        <end position="291"/>
    </location>
</feature>
<evidence type="ECO:0000256" key="1">
    <source>
        <dbReference type="SAM" id="MobiDB-lite"/>
    </source>
</evidence>
<reference evidence="2" key="1">
    <citation type="submission" date="2022-03" db="EMBL/GenBank/DDBJ databases">
        <title>Draft genome sequence of Aduncisulcus paluster, a free-living microaerophilic Fornicata.</title>
        <authorList>
            <person name="Yuyama I."/>
            <person name="Kume K."/>
            <person name="Tamura T."/>
            <person name="Inagaki Y."/>
            <person name="Hashimoto T."/>
        </authorList>
    </citation>
    <scope>NUCLEOTIDE SEQUENCE</scope>
    <source>
        <strain evidence="2">NY0171</strain>
    </source>
</reference>
<feature type="region of interest" description="Disordered" evidence="1">
    <location>
        <begin position="480"/>
        <end position="511"/>
    </location>
</feature>
<organism evidence="2 3">
    <name type="scientific">Aduncisulcus paluster</name>
    <dbReference type="NCBI Taxonomy" id="2918883"/>
    <lineage>
        <taxon>Eukaryota</taxon>
        <taxon>Metamonada</taxon>
        <taxon>Carpediemonas-like organisms</taxon>
        <taxon>Aduncisulcus</taxon>
    </lineage>
</organism>
<feature type="compositionally biased region" description="Basic and acidic residues" evidence="1">
    <location>
        <begin position="888"/>
        <end position="902"/>
    </location>
</feature>
<evidence type="ECO:0000313" key="2">
    <source>
        <dbReference type="EMBL" id="GKT25364.1"/>
    </source>
</evidence>
<feature type="compositionally biased region" description="Basic and acidic residues" evidence="1">
    <location>
        <begin position="2109"/>
        <end position="2136"/>
    </location>
</feature>
<dbReference type="PANTHER" id="PTHR36812">
    <property type="entry name" value="NEUROFILAMENT TRIPLET M PROTEIN-LIKE PROTEIN"/>
    <property type="match status" value="1"/>
</dbReference>
<accession>A0ABQ5K4P0</accession>
<name>A0ABQ5K4P0_9EUKA</name>
<dbReference type="Proteomes" id="UP001057375">
    <property type="component" value="Unassembled WGS sequence"/>
</dbReference>
<gene>
    <name evidence="2" type="ORF">ADUPG1_013015</name>
</gene>
<feature type="non-terminal residue" evidence="2">
    <location>
        <position position="1"/>
    </location>
</feature>
<feature type="region of interest" description="Disordered" evidence="1">
    <location>
        <begin position="1812"/>
        <end position="1851"/>
    </location>
</feature>
<dbReference type="PANTHER" id="PTHR36812:SF9">
    <property type="entry name" value="MYB-LIKE PROTEIN X ISOFORM X1"/>
    <property type="match status" value="1"/>
</dbReference>
<feature type="region of interest" description="Disordered" evidence="1">
    <location>
        <begin position="1"/>
        <end position="32"/>
    </location>
</feature>
<protein>
    <submittedName>
        <fullName evidence="2">Remodeling and spacing factor 1-like protein</fullName>
    </submittedName>
</protein>
<keyword evidence="3" id="KW-1185">Reference proteome</keyword>
<feature type="region of interest" description="Disordered" evidence="1">
    <location>
        <begin position="2451"/>
        <end position="2471"/>
    </location>
</feature>
<feature type="region of interest" description="Disordered" evidence="1">
    <location>
        <begin position="2106"/>
        <end position="2138"/>
    </location>
</feature>
<feature type="compositionally biased region" description="Basic and acidic residues" evidence="1">
    <location>
        <begin position="252"/>
        <end position="277"/>
    </location>
</feature>
<feature type="compositionally biased region" description="Basic and acidic residues" evidence="1">
    <location>
        <begin position="1244"/>
        <end position="1269"/>
    </location>
</feature>
<feature type="compositionally biased region" description="Polar residues" evidence="1">
    <location>
        <begin position="1155"/>
        <end position="1176"/>
    </location>
</feature>
<feature type="region of interest" description="Disordered" evidence="1">
    <location>
        <begin position="1143"/>
        <end position="1176"/>
    </location>
</feature>
<feature type="region of interest" description="Disordered" evidence="1">
    <location>
        <begin position="877"/>
        <end position="919"/>
    </location>
</feature>
<feature type="region of interest" description="Disordered" evidence="1">
    <location>
        <begin position="1244"/>
        <end position="1316"/>
    </location>
</feature>
<sequence length="2550" mass="283048">TKSKDKAGKAGKAGKGAKSGSGNEEEETPSWIGEFSDLVDILPTLRPLAGKETSNTLGLVELYPESNSMVLCLLADDCCENAAKKEKFRLGLIEKEKQRREQIRKTRREEEERGRGKAGKGAKSGSGNEEEETPSWIGEFSDLVDILPTLRPLAGKETSNTLGLVELYPESNSMVLCLLADDCCENAAKKEKFRLGLIEKEKQRREQIRKTRREEEERLRFEEEERIRREEEEAALSGDKPKDGKKGKKSDKKAEQKKQSKTDKSVSSDSYEPKTPEEDFPEDDSDLSPLPLEDPFICEGVVAFSLGLSSLEKEWTGFPGISFLIDGKNDGGFLTDICSILDQASLRCSSVFCSQCLSDEIVRAAVGISVPSKENGNQGSVKTEGAKESKTSKTAKTAKGGKDKKDVEISCDSMLSVLDSFPSLPLRQLNLIHCLKRVAYNSSDVFEIVFEKLSSIMESVEAYKKKEDILKDINSRVEALKEKKSEDEDGSSQKKSSGKPDSSNSVSTTSQKDSDASSLAIFLRVMNIILHIVRNSPEKLLVPYLDRLEELSISVVLNIMNLVPMVSPGSDIETLHIPLLAMHPNPILTSLVEAFSLTSLSHLHICVGCCCLLDLVYILKNSQSSVPDMTNIGSVFSLVDSTVILCTRCGGRELNTVAYTFMALTSLVEGIMGREIKEDKEDEEVNDVRSLLFFALFSFCVDISISLRSLCGRIAIVLSNNAHTSIEAFKGISPAGVVPYKDWVLPWISTAFRLSMVARRECEEFEEKRAVDNADSEDFGANEPVQTEPRNKQLQKGASLSIQDTITRMVLTIDRCVRVCVHSLDLKELSRERACILAECIHLPLIQMCGNKISTLKANSSKQILLEMNKGPVVEVGEGNYNSGSSEKVSKDESIKKKDGIHSYDSGEQEEDRGPWHRSCDTVRSDVTVGRVLSLVFKDSDAAVPTGLQLVRVCERLSHLIASMPSLPLASTSPIVIEAAQAGKTGKDREYITEKDLMRAVDIQSQGVATLVHALKDALRTTAETAVECFCIADKKEQESKEVKWWRCIVYNNIISSICSFVYDSVIPLSFKDMKTNQSVHDGARVELLRLIKNGGSERSDFTVPPPPLDFVDTCIKARARASECERMAQLSVQDNRKLAQVHASRVAGKRPPIVNTQSKHSLSMHSQKKTSPSDKSSFCVSELLSSLSSVSVISATLARDECGEEKEHREGRISNAMKCVHQAVEYVRSEEAKKREAEAEEMRRKKKLEDEKKSRELEAQAKQEEVTGKKKGTGKSATDSKKPLGKNNDPSDASDGDEKSSDRTQTTPDPTRMFTPYDAEDLSYLLPSLAVLTVQSAQESQSLFRHSWDTYSHLHNHIRTSPSGASETDADSVKVVHLAEQLEYLYFYCSKGKQSQDMSDSEDSSDETNVLISSYLNLCSSLALPISSPSSSCVCVIDLTRSLIAIAQRILSLDLLLPSSHGERKHIMKPLAALMKGVVFLLESSFSTSLPHHSSTYIGMINGLKAVMAFFESAFINDDAHILSSGKLAQTLIHSVQFFSESIKRMHSVMGCPYMTPHELLTLSDKEKAEKRLDWEEKEKPFLSKEAIQAYHMFESSIVLSIPILFPCVFPLLVQVTCLALSEAGKAGLGVNVAQTALLLVSELSGLVWEGEKRLEGGCMSGSGSGCNSRAWSRASTRAGSRSGSVPQSLEHPSRLSLSEHDVLVSETRGYQYDTWEEEEEEDEETMGVVIRSTKDPSTTPISTSLLYFSVSRQSRSRTQLPLCFTFNTFVLIVPTLLTCLMQCILGSCETNGVSCSDSVRLLEKYQEQKQSKEVVEEETGKKGGSKSKDTPKGKGKQKSTEEIKDESIAKDDAKKDIKTPLETLTQRDLHNMCSKERRNSFVLTPSFQGFNTVDAKACIHVIWKCILDLVKELDDSIDFCRKDKSRKRRRVLWKEWVGEESTIVILLAIASQLVRMDVPESWKMERELSGKYVRRYRVNLLSQNTKYRKMFDSLGFSNFQTLFPPNCRHSYRLKSTINSTLFSNPKKAPIHVVGESFVNTDSTELPKDEAVVRYIGVDGGVLYGVVPALKASFQLSQRVLAVCGGMSEGDIQMWIDSFSKESIGGGDDEKNGEDKKKASKDKDGGKKKGKKSDSLADSEAPEIIPAFSSILSHTHGFFRTCLLTLSVSLCEITGHVANQHRESRELKRDGEDFQARNLDIHKLSTLRVLSACLSAASYIHETQSFPDLPHVLSSLLLPLFSLSEHPSLVRILNNIHRSSCTKSLIQSLKSRISVSTKDASKFLSYIPLSYESGQDKDEDASNALFRMDISPALKTCLAFILNNLPSIDSESITKCIPKCFDILESEEGESEVVMASIIEVLPFSGKEEEDDTDNSILIKSPFIGQMERFLKGLLSESFERILSDTDSIIRIQETEDGSASLLASGSAFISYDGIHVAWSTKELLKIDDEKEEQAASKDDKKKDKGKKKEKDDQMEKFIEKCGQLIIPSSFLTRICQCETKFILEEIFDSNFSLKSLCPDEGYIFELLQSGDQPLLEKIVKQSHIEFPE</sequence>